<evidence type="ECO:0000313" key="2">
    <source>
        <dbReference type="EMBL" id="CAF3741454.1"/>
    </source>
</evidence>
<dbReference type="Proteomes" id="UP000663829">
    <property type="component" value="Unassembled WGS sequence"/>
</dbReference>
<reference evidence="1" key="1">
    <citation type="submission" date="2021-02" db="EMBL/GenBank/DDBJ databases">
        <authorList>
            <person name="Nowell W R."/>
        </authorList>
    </citation>
    <scope>NUCLEOTIDE SEQUENCE</scope>
</reference>
<dbReference type="EMBL" id="CAJNOQ010002604">
    <property type="protein sequence ID" value="CAF0968170.1"/>
    <property type="molecule type" value="Genomic_DNA"/>
</dbReference>
<evidence type="ECO:0000313" key="1">
    <source>
        <dbReference type="EMBL" id="CAF0968170.1"/>
    </source>
</evidence>
<dbReference type="Proteomes" id="UP000681722">
    <property type="component" value="Unassembled WGS sequence"/>
</dbReference>
<sequence>MGASPRTHWKFDIKPEPQKIKILEGNWTIDIYVTCEQADNLFINPTKGVLKNLLDRKASDSPYRLDLNDEDIANGFKM</sequence>
<accession>A0A814EDU9</accession>
<proteinExistence type="predicted"/>
<protein>
    <submittedName>
        <fullName evidence="1">Uncharacterized protein</fullName>
    </submittedName>
</protein>
<evidence type="ECO:0000313" key="3">
    <source>
        <dbReference type="Proteomes" id="UP000663829"/>
    </source>
</evidence>
<organism evidence="1 3">
    <name type="scientific">Didymodactylos carnosus</name>
    <dbReference type="NCBI Taxonomy" id="1234261"/>
    <lineage>
        <taxon>Eukaryota</taxon>
        <taxon>Metazoa</taxon>
        <taxon>Spiralia</taxon>
        <taxon>Gnathifera</taxon>
        <taxon>Rotifera</taxon>
        <taxon>Eurotatoria</taxon>
        <taxon>Bdelloidea</taxon>
        <taxon>Philodinida</taxon>
        <taxon>Philodinidae</taxon>
        <taxon>Didymodactylos</taxon>
    </lineage>
</organism>
<dbReference type="AlphaFoldDB" id="A0A814EDU9"/>
<gene>
    <name evidence="1" type="ORF">GPM918_LOCUS12089</name>
    <name evidence="2" type="ORF">SRO942_LOCUS12089</name>
</gene>
<comment type="caution">
    <text evidence="1">The sequence shown here is derived from an EMBL/GenBank/DDBJ whole genome shotgun (WGS) entry which is preliminary data.</text>
</comment>
<dbReference type="EMBL" id="CAJOBC010002603">
    <property type="protein sequence ID" value="CAF3741454.1"/>
    <property type="molecule type" value="Genomic_DNA"/>
</dbReference>
<keyword evidence="3" id="KW-1185">Reference proteome</keyword>
<name>A0A814EDU9_9BILA</name>